<reference evidence="1" key="1">
    <citation type="submission" date="2020-05" db="EMBL/GenBank/DDBJ databases">
        <title>WGS assembly of Panicum virgatum.</title>
        <authorList>
            <person name="Lovell J.T."/>
            <person name="Jenkins J."/>
            <person name="Shu S."/>
            <person name="Juenger T.E."/>
            <person name="Schmutz J."/>
        </authorList>
    </citation>
    <scope>NUCLEOTIDE SEQUENCE</scope>
    <source>
        <strain evidence="1">AP13</strain>
    </source>
</reference>
<protein>
    <submittedName>
        <fullName evidence="1">Uncharacterized protein</fullName>
    </submittedName>
</protein>
<comment type="caution">
    <text evidence="1">The sequence shown here is derived from an EMBL/GenBank/DDBJ whole genome shotgun (WGS) entry which is preliminary data.</text>
</comment>
<proteinExistence type="predicted"/>
<dbReference type="Proteomes" id="UP000823388">
    <property type="component" value="Chromosome 4N"/>
</dbReference>
<keyword evidence="2" id="KW-1185">Reference proteome</keyword>
<accession>A0A8T0TC88</accession>
<dbReference type="EMBL" id="CM029044">
    <property type="protein sequence ID" value="KAG2606845.1"/>
    <property type="molecule type" value="Genomic_DNA"/>
</dbReference>
<sequence>MRCSYEALPNSDHGSTYGNVGRLANAKQKNLVCCLHCDRSRRQFIIYSLTVYLLDNFGSLLKRYGQQALSHSMEDASFENWWFRTSETINGQLQGVNLSLFLASYQKWQVSYCLPKRRHNFVPWLSRKGFAT</sequence>
<evidence type="ECO:0000313" key="2">
    <source>
        <dbReference type="Proteomes" id="UP000823388"/>
    </source>
</evidence>
<gene>
    <name evidence="1" type="ORF">PVAP13_4NG164299</name>
</gene>
<organism evidence="1 2">
    <name type="scientific">Panicum virgatum</name>
    <name type="common">Blackwell switchgrass</name>
    <dbReference type="NCBI Taxonomy" id="38727"/>
    <lineage>
        <taxon>Eukaryota</taxon>
        <taxon>Viridiplantae</taxon>
        <taxon>Streptophyta</taxon>
        <taxon>Embryophyta</taxon>
        <taxon>Tracheophyta</taxon>
        <taxon>Spermatophyta</taxon>
        <taxon>Magnoliopsida</taxon>
        <taxon>Liliopsida</taxon>
        <taxon>Poales</taxon>
        <taxon>Poaceae</taxon>
        <taxon>PACMAD clade</taxon>
        <taxon>Panicoideae</taxon>
        <taxon>Panicodae</taxon>
        <taxon>Paniceae</taxon>
        <taxon>Panicinae</taxon>
        <taxon>Panicum</taxon>
        <taxon>Panicum sect. Hiantes</taxon>
    </lineage>
</organism>
<dbReference type="AlphaFoldDB" id="A0A8T0TC88"/>
<evidence type="ECO:0000313" key="1">
    <source>
        <dbReference type="EMBL" id="KAG2606845.1"/>
    </source>
</evidence>
<name>A0A8T0TC88_PANVG</name>